<comment type="function">
    <text evidence="11">Catalytic component of the NuA4 histone acetyltransferase (HAT) complex which is involved in epigenetic transcriptional activation of selected genes principally by acetylation of nucleosomal histones H4, H3, H2B, H2A and H2A variant H2A.Z. Acetylates histone H4 to form H4K5ac, H4K8ac, H4K12ac and H4K16ac, histone H3 to form H3K14ac, and histone H2A to form H2AK4ac and H2AK7ac. The NuA4 complex is involved in the DNA damage response and is required for chromosome segregation. The NuA4 complex plays a direct role in repair of DNA double-strand breaks (DSBs) through homologous recombination. Recruitment to promoters depends on H3K4me. Also acetylates non-histone proteins. In addition to protein acetyltransferase, can use different acyl-CoA substrates, such as 2-hydroxyisobutanoyl-CoA (2-hydroxyisobutyryl-CoA) or (2E)-butenoyl-CoA (crotonyl-CoA), and is able to mediate protein 2-hydroxyisobutyrylation and crotonylation, respectively.</text>
</comment>
<keyword evidence="15" id="KW-0012">Acyltransferase</keyword>
<feature type="compositionally biased region" description="Low complexity" evidence="13">
    <location>
        <begin position="914"/>
        <end position="948"/>
    </location>
</feature>
<keyword evidence="10 12" id="KW-0539">Nucleus</keyword>
<feature type="compositionally biased region" description="Acidic residues" evidence="13">
    <location>
        <begin position="168"/>
        <end position="197"/>
    </location>
</feature>
<comment type="similarity">
    <text evidence="2 12">Belongs to the MYST (SAS/MOZ) family.</text>
</comment>
<dbReference type="Gene3D" id="1.10.10.10">
    <property type="entry name" value="Winged helix-like DNA-binding domain superfamily/Winged helix DNA-binding domain"/>
    <property type="match status" value="1"/>
</dbReference>
<dbReference type="Proteomes" id="UP001498476">
    <property type="component" value="Unassembled WGS sequence"/>
</dbReference>
<evidence type="ECO:0000313" key="15">
    <source>
        <dbReference type="EMBL" id="KAK7414480.1"/>
    </source>
</evidence>
<comment type="catalytic activity">
    <reaction evidence="12">
        <text>L-lysyl-[protein] + acetyl-CoA = N(6)-acetyl-L-lysyl-[protein] + CoA + H(+)</text>
        <dbReference type="Rhea" id="RHEA:45948"/>
        <dbReference type="Rhea" id="RHEA-COMP:9752"/>
        <dbReference type="Rhea" id="RHEA-COMP:10731"/>
        <dbReference type="ChEBI" id="CHEBI:15378"/>
        <dbReference type="ChEBI" id="CHEBI:29969"/>
        <dbReference type="ChEBI" id="CHEBI:57287"/>
        <dbReference type="ChEBI" id="CHEBI:57288"/>
        <dbReference type="ChEBI" id="CHEBI:61930"/>
        <dbReference type="EC" id="2.3.1.48"/>
    </reaction>
</comment>
<dbReference type="EC" id="2.3.1.48" evidence="3 12"/>
<name>A0ABR1H048_9HYPO</name>
<keyword evidence="5" id="KW-0479">Metal-binding</keyword>
<feature type="compositionally biased region" description="Polar residues" evidence="13">
    <location>
        <begin position="1"/>
        <end position="15"/>
    </location>
</feature>
<reference evidence="15 16" key="1">
    <citation type="journal article" date="2025" name="Microbiol. Resour. Announc.">
        <title>Draft genome sequences for Neonectria magnoliae and Neonectria punicea, canker pathogens of Liriodendron tulipifera and Acer saccharum in West Virginia.</title>
        <authorList>
            <person name="Petronek H.M."/>
            <person name="Kasson M.T."/>
            <person name="Metheny A.M."/>
            <person name="Stauder C.M."/>
            <person name="Lovett B."/>
            <person name="Lynch S.C."/>
            <person name="Garnas J.R."/>
            <person name="Kasson L.R."/>
            <person name="Stajich J.E."/>
        </authorList>
    </citation>
    <scope>NUCLEOTIDE SEQUENCE [LARGE SCALE GENOMIC DNA]</scope>
    <source>
        <strain evidence="15 16">NRRL 64653</strain>
    </source>
</reference>
<protein>
    <recommendedName>
        <fullName evidence="3 12">Histone acetyltransferase</fullName>
        <ecNumber evidence="3 12">2.3.1.48</ecNumber>
    </recommendedName>
</protein>
<proteinExistence type="inferred from homology"/>
<dbReference type="InterPro" id="IPR002717">
    <property type="entry name" value="HAT_MYST-type"/>
</dbReference>
<evidence type="ECO:0000259" key="14">
    <source>
        <dbReference type="PROSITE" id="PS51726"/>
    </source>
</evidence>
<dbReference type="SUPFAM" id="SSF55729">
    <property type="entry name" value="Acyl-CoA N-acyltransferases (Nat)"/>
    <property type="match status" value="1"/>
</dbReference>
<evidence type="ECO:0000256" key="12">
    <source>
        <dbReference type="RuleBase" id="RU361211"/>
    </source>
</evidence>
<dbReference type="GO" id="GO:0061733">
    <property type="term" value="F:protein-lysine-acetyltransferase activity"/>
    <property type="evidence" value="ECO:0007669"/>
    <property type="project" value="UniProtKB-EC"/>
</dbReference>
<feature type="compositionally biased region" description="Polar residues" evidence="13">
    <location>
        <begin position="222"/>
        <end position="234"/>
    </location>
</feature>
<accession>A0ABR1H048</accession>
<dbReference type="Gene3D" id="3.30.60.60">
    <property type="entry name" value="N-acetyl transferase-like"/>
    <property type="match status" value="1"/>
</dbReference>
<feature type="compositionally biased region" description="Acidic residues" evidence="13">
    <location>
        <begin position="106"/>
        <end position="124"/>
    </location>
</feature>
<comment type="subcellular location">
    <subcellularLocation>
        <location evidence="1 12">Nucleus</location>
    </subcellularLocation>
</comment>
<evidence type="ECO:0000256" key="9">
    <source>
        <dbReference type="ARBA" id="ARBA00022990"/>
    </source>
</evidence>
<evidence type="ECO:0000256" key="4">
    <source>
        <dbReference type="ARBA" id="ARBA00022679"/>
    </source>
</evidence>
<evidence type="ECO:0000256" key="5">
    <source>
        <dbReference type="ARBA" id="ARBA00022723"/>
    </source>
</evidence>
<dbReference type="Pfam" id="PF17772">
    <property type="entry name" value="zf-MYST"/>
    <property type="match status" value="1"/>
</dbReference>
<organism evidence="15 16">
    <name type="scientific">Neonectria punicea</name>
    <dbReference type="NCBI Taxonomy" id="979145"/>
    <lineage>
        <taxon>Eukaryota</taxon>
        <taxon>Fungi</taxon>
        <taxon>Dikarya</taxon>
        <taxon>Ascomycota</taxon>
        <taxon>Pezizomycotina</taxon>
        <taxon>Sordariomycetes</taxon>
        <taxon>Hypocreomycetidae</taxon>
        <taxon>Hypocreales</taxon>
        <taxon>Nectriaceae</taxon>
        <taxon>Neonectria</taxon>
    </lineage>
</organism>
<feature type="compositionally biased region" description="Polar residues" evidence="13">
    <location>
        <begin position="806"/>
        <end position="818"/>
    </location>
</feature>
<evidence type="ECO:0000256" key="3">
    <source>
        <dbReference type="ARBA" id="ARBA00013184"/>
    </source>
</evidence>
<keyword evidence="7" id="KW-0862">Zinc</keyword>
<keyword evidence="6" id="KW-0863">Zinc-finger</keyword>
<dbReference type="InterPro" id="IPR040706">
    <property type="entry name" value="Zf-MYST"/>
</dbReference>
<evidence type="ECO:0000256" key="13">
    <source>
        <dbReference type="SAM" id="MobiDB-lite"/>
    </source>
</evidence>
<evidence type="ECO:0000256" key="7">
    <source>
        <dbReference type="ARBA" id="ARBA00022833"/>
    </source>
</evidence>
<dbReference type="EMBL" id="JAZAVJ010000102">
    <property type="protein sequence ID" value="KAK7414480.1"/>
    <property type="molecule type" value="Genomic_DNA"/>
</dbReference>
<evidence type="ECO:0000256" key="8">
    <source>
        <dbReference type="ARBA" id="ARBA00022853"/>
    </source>
</evidence>
<gene>
    <name evidence="15" type="primary">SAS3</name>
    <name evidence="15" type="ORF">QQX98_006666</name>
</gene>
<keyword evidence="16" id="KW-1185">Reference proteome</keyword>
<dbReference type="Gene3D" id="3.40.630.30">
    <property type="match status" value="1"/>
</dbReference>
<evidence type="ECO:0000256" key="10">
    <source>
        <dbReference type="ARBA" id="ARBA00023242"/>
    </source>
</evidence>
<feature type="region of interest" description="Disordered" evidence="13">
    <location>
        <begin position="330"/>
        <end position="372"/>
    </location>
</feature>
<dbReference type="InterPro" id="IPR016181">
    <property type="entry name" value="Acyl_CoA_acyltransferase"/>
</dbReference>
<keyword evidence="8" id="KW-0156">Chromatin regulator</keyword>
<feature type="compositionally biased region" description="Acidic residues" evidence="13">
    <location>
        <begin position="136"/>
        <end position="161"/>
    </location>
</feature>
<feature type="compositionally biased region" description="Polar residues" evidence="13">
    <location>
        <begin position="287"/>
        <end position="298"/>
    </location>
</feature>
<feature type="compositionally biased region" description="Low complexity" evidence="13">
    <location>
        <begin position="345"/>
        <end position="372"/>
    </location>
</feature>
<dbReference type="PANTHER" id="PTHR10615:SF161">
    <property type="entry name" value="HISTONE ACETYLTRANSFERASE KAT7"/>
    <property type="match status" value="1"/>
</dbReference>
<dbReference type="InterPro" id="IPR036388">
    <property type="entry name" value="WH-like_DNA-bd_sf"/>
</dbReference>
<feature type="compositionally biased region" description="Basic and acidic residues" evidence="13">
    <location>
        <begin position="1025"/>
        <end position="1040"/>
    </location>
</feature>
<feature type="region of interest" description="Disordered" evidence="13">
    <location>
        <begin position="780"/>
        <end position="1056"/>
    </location>
</feature>
<evidence type="ECO:0000256" key="2">
    <source>
        <dbReference type="ARBA" id="ARBA00010107"/>
    </source>
</evidence>
<dbReference type="Pfam" id="PF01853">
    <property type="entry name" value="MOZ_SAS"/>
    <property type="match status" value="1"/>
</dbReference>
<sequence>MPSAQTMVEEQQQGAMLSDQDAEYDTADTAGEASTINDMRSNKSRTRTGADSPIGEDEDGDFSDRDASGEELGEELDEDAEGEDDNDFIIQQGTTFNGNQNHENGDNEEEDDVDAEGEEYDLDEGVGAVKFKPGETDNEEEDSESDIPSPLEEETGEDAPWEDARGVEEDDEDSEEPDDEDRDDQAMDDDDDDDDDQLTSQPSDAPELPEGLLLIQSGAEGSVSSSAINENVANDESMDGSRTLRKRKSSSLESEDTAASLRKRRRNQSVEPQSSNEDAIDNDNDNSTEGTRQQSSRASRLKVTRPPPVSIEKRTRNALVLKIQVRPGNLKEILSRRKRDRRRPPGSATRPPSSRPAATATAATPKNNPAPAPAAASAAAAVAVPTPLPSAAAIAAITNLPTPFTSDTYSQPFYSFFDRETEDMKGKPYGGILTEAEADTSKTLPVPEDRRKFDEAKQKAEDEWRARVLAIQAEAEVPPRKHKKLSENGSQIECIEFGGWEIDTWYAAPYPAEYSRNRVLYICEFCLKYMNSDYVAWRHKLKCPAKHPPGDEIYRHGSVSVFEVDGRKNPVYCQNLCLLAKLFLGSKTLYYDVEPFLFYVLCEYDDCGYHFVGYFSKEKRASSQNNVSCILTLPIHQRKGYGNLLIDFSYLLTKVEQKTGSPEKPLSDMGLVSYRNYWRLILCRYFLDTMDGGEYKKQGLSIKRISDGTGMTPDDVIAALEGLRALVRDPQTKLYAFRVDVDYCREYVAKWESKGHVRLKPEALAWTPYVMGRSNATNFELGPPINTIAPREDDEAKVDEGLDTTGAGSQPTVNGDNKSVSEHGTDLPLESTEAEEEARSEPVTSIEKVASEDQESTSLKDEEMHDAEDDGTEPWALPYRDIPPVRFEVFPAIGGRRSDRSRQSFGRPTAPRTSSGGSRARRAGGSSHRPTPSRPRPSSKSASKNSSKNSRRKSGGTGRGPGRWPKGTKKADYGNADSGPGLPPGWSAKAPVLQPITEGKDPKKADGSAVVSNEPTDGEVINGDGADRDASGAETDREDHEPMEEEEDVDAEGEDV</sequence>
<evidence type="ECO:0000256" key="11">
    <source>
        <dbReference type="ARBA" id="ARBA00045805"/>
    </source>
</evidence>
<feature type="compositionally biased region" description="Acidic residues" evidence="13">
    <location>
        <begin position="69"/>
        <end position="87"/>
    </location>
</feature>
<evidence type="ECO:0000256" key="1">
    <source>
        <dbReference type="ARBA" id="ARBA00004123"/>
    </source>
</evidence>
<dbReference type="InterPro" id="IPR050603">
    <property type="entry name" value="MYST_HAT"/>
</dbReference>
<dbReference type="PANTHER" id="PTHR10615">
    <property type="entry name" value="HISTONE ACETYLTRANSFERASE"/>
    <property type="match status" value="1"/>
</dbReference>
<dbReference type="PROSITE" id="PS51726">
    <property type="entry name" value="MYST_HAT"/>
    <property type="match status" value="1"/>
</dbReference>
<comment type="caution">
    <text evidence="15">The sequence shown here is derived from an EMBL/GenBank/DDBJ whole genome shotgun (WGS) entry which is preliminary data.</text>
</comment>
<evidence type="ECO:0000313" key="16">
    <source>
        <dbReference type="Proteomes" id="UP001498476"/>
    </source>
</evidence>
<keyword evidence="9" id="KW-0007">Acetylation</keyword>
<feature type="domain" description="MYST-type HAT" evidence="14">
    <location>
        <begin position="487"/>
        <end position="768"/>
    </location>
</feature>
<feature type="region of interest" description="Disordered" evidence="13">
    <location>
        <begin position="1"/>
        <end position="315"/>
    </location>
</feature>
<evidence type="ECO:0000256" key="6">
    <source>
        <dbReference type="ARBA" id="ARBA00022771"/>
    </source>
</evidence>
<feature type="compositionally biased region" description="Acidic residues" evidence="13">
    <location>
        <begin position="1041"/>
        <end position="1056"/>
    </location>
</feature>
<keyword evidence="4 15" id="KW-0808">Transferase</keyword>